<feature type="region of interest" description="Disordered" evidence="1">
    <location>
        <begin position="103"/>
        <end position="126"/>
    </location>
</feature>
<protein>
    <submittedName>
        <fullName evidence="2">Uncharacterized protein</fullName>
    </submittedName>
</protein>
<dbReference type="AlphaFoldDB" id="A0AAX4P9D1"/>
<feature type="region of interest" description="Disordered" evidence="1">
    <location>
        <begin position="1"/>
        <end position="86"/>
    </location>
</feature>
<feature type="compositionally biased region" description="Basic and acidic residues" evidence="1">
    <location>
        <begin position="8"/>
        <end position="18"/>
    </location>
</feature>
<feature type="compositionally biased region" description="Basic and acidic residues" evidence="1">
    <location>
        <begin position="64"/>
        <end position="78"/>
    </location>
</feature>
<feature type="compositionally biased region" description="Low complexity" evidence="1">
    <location>
        <begin position="53"/>
        <end position="63"/>
    </location>
</feature>
<evidence type="ECO:0000313" key="3">
    <source>
        <dbReference type="Proteomes" id="UP001472866"/>
    </source>
</evidence>
<dbReference type="EMBL" id="CP151506">
    <property type="protein sequence ID" value="WZN62454.1"/>
    <property type="molecule type" value="Genomic_DNA"/>
</dbReference>
<sequence length="482" mass="54008">MAIFGRRGGGDPRGDENKTSSSKNTRTTPPTTTTTETKSTPYKSILKNSPKTSLSSSAGSALGKDPHSIRDAQDESCARKGPPSWKVTRMKLAAVRAFQEQIRNDRVGGGENEGAESAPPGSSRRYNERAVHKLLSEMQVDLKNILSSSSELTTPAASARSLGSCSKESRSPTATLSPLDEEGEQRMREVDGEAAFEKHERQLLDTLQDAETYLDLKERWVGDDDEGARQTMGHKQEGKNAKFKAAVNAVMFVGATKSGVRFSTKTVREFNRESSFWDHEYWDDRDEETLSHHSLSMSSLSMSSGAASILKESWMNEWESRVSMMPEEAVLERACLKLVVMWVETKHLSSKSSKWQRKYGRLSPGDVVYHRVHRYPAVALRKLAELCQRPPTFFLDDEKRREAALVYLYDALAMWENGECQDAEALLRECKEEMARARKDGQGQDSGEGSGQGRDKWDTFVVKLRTSMKKILKPFNLSRTES</sequence>
<feature type="compositionally biased region" description="Polar residues" evidence="1">
    <location>
        <begin position="150"/>
        <end position="176"/>
    </location>
</feature>
<feature type="compositionally biased region" description="Low complexity" evidence="1">
    <location>
        <begin position="19"/>
        <end position="44"/>
    </location>
</feature>
<reference evidence="2 3" key="1">
    <citation type="submission" date="2024-03" db="EMBL/GenBank/DDBJ databases">
        <title>Complete genome sequence of the green alga Chloropicon roscoffensis RCC1871.</title>
        <authorList>
            <person name="Lemieux C."/>
            <person name="Pombert J.-F."/>
            <person name="Otis C."/>
            <person name="Turmel M."/>
        </authorList>
    </citation>
    <scope>NUCLEOTIDE SEQUENCE [LARGE SCALE GENOMIC DNA]</scope>
    <source>
        <strain evidence="2 3">RCC1871</strain>
    </source>
</reference>
<dbReference type="Proteomes" id="UP001472866">
    <property type="component" value="Chromosome 06"/>
</dbReference>
<keyword evidence="3" id="KW-1185">Reference proteome</keyword>
<organism evidence="2 3">
    <name type="scientific">Chloropicon roscoffensis</name>
    <dbReference type="NCBI Taxonomy" id="1461544"/>
    <lineage>
        <taxon>Eukaryota</taxon>
        <taxon>Viridiplantae</taxon>
        <taxon>Chlorophyta</taxon>
        <taxon>Chloropicophyceae</taxon>
        <taxon>Chloropicales</taxon>
        <taxon>Chloropicaceae</taxon>
        <taxon>Chloropicon</taxon>
    </lineage>
</organism>
<feature type="region of interest" description="Disordered" evidence="1">
    <location>
        <begin position="150"/>
        <end position="184"/>
    </location>
</feature>
<evidence type="ECO:0000256" key="1">
    <source>
        <dbReference type="SAM" id="MobiDB-lite"/>
    </source>
</evidence>
<accession>A0AAX4P9D1</accession>
<evidence type="ECO:0000313" key="2">
    <source>
        <dbReference type="EMBL" id="WZN62454.1"/>
    </source>
</evidence>
<gene>
    <name evidence="2" type="ORF">HKI87_06g39910</name>
</gene>
<proteinExistence type="predicted"/>
<name>A0AAX4P9D1_9CHLO</name>